<reference evidence="3" key="1">
    <citation type="journal article" date="2019" name="bioRxiv">
        <title>The Genome of the Zebra Mussel, Dreissena polymorpha: A Resource for Invasive Species Research.</title>
        <authorList>
            <person name="McCartney M.A."/>
            <person name="Auch B."/>
            <person name="Kono T."/>
            <person name="Mallez S."/>
            <person name="Zhang Y."/>
            <person name="Obille A."/>
            <person name="Becker A."/>
            <person name="Abrahante J.E."/>
            <person name="Garbe J."/>
            <person name="Badalamenti J.P."/>
            <person name="Herman A."/>
            <person name="Mangelson H."/>
            <person name="Liachko I."/>
            <person name="Sullivan S."/>
            <person name="Sone E.D."/>
            <person name="Koren S."/>
            <person name="Silverstein K.A.T."/>
            <person name="Beckman K.B."/>
            <person name="Gohl D.M."/>
        </authorList>
    </citation>
    <scope>NUCLEOTIDE SEQUENCE</scope>
    <source>
        <strain evidence="3">Duluth1</strain>
        <tissue evidence="3">Whole animal</tissue>
    </source>
</reference>
<name>A0A9D4G0M6_DREPO</name>
<keyword evidence="1" id="KW-0732">Signal</keyword>
<evidence type="ECO:0008006" key="5">
    <source>
        <dbReference type="Google" id="ProtNLM"/>
    </source>
</evidence>
<dbReference type="Proteomes" id="UP000828390">
    <property type="component" value="Unassembled WGS sequence"/>
</dbReference>
<protein>
    <recommendedName>
        <fullName evidence="5">Lipoprotein</fullName>
    </recommendedName>
</protein>
<dbReference type="EMBL" id="JAIWYP010000006">
    <property type="protein sequence ID" value="KAH3805387.1"/>
    <property type="molecule type" value="Genomic_DNA"/>
</dbReference>
<evidence type="ECO:0000313" key="3">
    <source>
        <dbReference type="EMBL" id="KAH3805397.1"/>
    </source>
</evidence>
<keyword evidence="4" id="KW-1185">Reference proteome</keyword>
<evidence type="ECO:0000313" key="2">
    <source>
        <dbReference type="EMBL" id="KAH3805387.1"/>
    </source>
</evidence>
<reference evidence="3" key="2">
    <citation type="submission" date="2020-11" db="EMBL/GenBank/DDBJ databases">
        <authorList>
            <person name="McCartney M.A."/>
            <person name="Auch B."/>
            <person name="Kono T."/>
            <person name="Mallez S."/>
            <person name="Becker A."/>
            <person name="Gohl D.M."/>
            <person name="Silverstein K.A.T."/>
            <person name="Koren S."/>
            <person name="Bechman K.B."/>
            <person name="Herman A."/>
            <person name="Abrahante J.E."/>
            <person name="Garbe J."/>
        </authorList>
    </citation>
    <scope>NUCLEOTIDE SEQUENCE</scope>
    <source>
        <strain evidence="3">Duluth1</strain>
        <tissue evidence="3">Whole animal</tissue>
    </source>
</reference>
<organism evidence="3 4">
    <name type="scientific">Dreissena polymorpha</name>
    <name type="common">Zebra mussel</name>
    <name type="synonym">Mytilus polymorpha</name>
    <dbReference type="NCBI Taxonomy" id="45954"/>
    <lineage>
        <taxon>Eukaryota</taxon>
        <taxon>Metazoa</taxon>
        <taxon>Spiralia</taxon>
        <taxon>Lophotrochozoa</taxon>
        <taxon>Mollusca</taxon>
        <taxon>Bivalvia</taxon>
        <taxon>Autobranchia</taxon>
        <taxon>Heteroconchia</taxon>
        <taxon>Euheterodonta</taxon>
        <taxon>Imparidentia</taxon>
        <taxon>Neoheterodontei</taxon>
        <taxon>Myida</taxon>
        <taxon>Dreissenoidea</taxon>
        <taxon>Dreissenidae</taxon>
        <taxon>Dreissena</taxon>
    </lineage>
</organism>
<feature type="signal peptide" evidence="1">
    <location>
        <begin position="1"/>
        <end position="20"/>
    </location>
</feature>
<comment type="caution">
    <text evidence="3">The sequence shown here is derived from an EMBL/GenBank/DDBJ whole genome shotgun (WGS) entry which is preliminary data.</text>
</comment>
<evidence type="ECO:0000313" key="4">
    <source>
        <dbReference type="Proteomes" id="UP000828390"/>
    </source>
</evidence>
<dbReference type="AlphaFoldDB" id="A0A9D4G0M6"/>
<proteinExistence type="predicted"/>
<accession>A0A9D4G0M6</accession>
<dbReference type="PROSITE" id="PS51257">
    <property type="entry name" value="PROKAR_LIPOPROTEIN"/>
    <property type="match status" value="1"/>
</dbReference>
<sequence length="173" mass="19529">MNLNKKGLLLLLNVILAACAREPLSPTCMLYEYEERLLERVLRNEIGLENTLKDIVKTHAKVEDALQRLEDGKVLIKSMVEAMKEKQYTMDLTLRDFMENITRIVNSTLTTSVNNLESKHEALALKSITLVSDAIVELTENVSATVKTVSNLQEKLKGGYILNSYIASVLMTW</sequence>
<evidence type="ECO:0000256" key="1">
    <source>
        <dbReference type="SAM" id="SignalP"/>
    </source>
</evidence>
<feature type="chain" id="PRO_5040097852" description="Lipoprotein" evidence="1">
    <location>
        <begin position="21"/>
        <end position="173"/>
    </location>
</feature>
<dbReference type="EMBL" id="JAIWYP010000006">
    <property type="protein sequence ID" value="KAH3805397.1"/>
    <property type="molecule type" value="Genomic_DNA"/>
</dbReference>
<gene>
    <name evidence="2" type="ORF">DPMN_133690</name>
    <name evidence="3" type="ORF">DPMN_133700</name>
</gene>